<evidence type="ECO:0000256" key="12">
    <source>
        <dbReference type="HAMAP-Rule" id="MF_01480"/>
    </source>
</evidence>
<evidence type="ECO:0000259" key="15">
    <source>
        <dbReference type="PROSITE" id="PS51749"/>
    </source>
</evidence>
<evidence type="ECO:0000256" key="11">
    <source>
        <dbReference type="ARBA" id="ARBA00046380"/>
    </source>
</evidence>
<dbReference type="Proteomes" id="UP000270261">
    <property type="component" value="Unassembled WGS sequence"/>
</dbReference>
<feature type="region of interest" description="Disordered" evidence="14">
    <location>
        <begin position="343"/>
        <end position="369"/>
    </location>
</feature>
<dbReference type="OrthoDB" id="9802901at2"/>
<evidence type="ECO:0000256" key="10">
    <source>
        <dbReference type="ARBA" id="ARBA00023211"/>
    </source>
</evidence>
<dbReference type="GO" id="GO:0046872">
    <property type="term" value="F:metal ion binding"/>
    <property type="evidence" value="ECO:0007669"/>
    <property type="project" value="UniProtKB-UniRule"/>
</dbReference>
<evidence type="ECO:0000256" key="13">
    <source>
        <dbReference type="SAM" id="Coils"/>
    </source>
</evidence>
<keyword evidence="8 12" id="KW-0051">Antiviral defense</keyword>
<sequence>MAASPSCPSARTEPENSMDYRLAIDLGTTSLGWAVYRLNNEHAPVALFRAGVRIFSDGREAAKNGGVGAPLAVQRRMARGLRRRRDRMLRRKARMMRQLVDFGFFPKDLKARKALEKQYPNPYELRAAGMERELKPEEFGRALFHLNQRRGFKSNRKLDKVELDENGNEVTKASDETSKMKGAISEMRKTLRAQGLTAGQWLYRRMLTGAAVRNREVLTQDKKGNDVIEKNYSLSIDRQIVTDEFDALWAKQASFNPVLFNDAARDALRDTLLFQRPLKPVDPGRCTLLPDEQRAPLALPSSQRFRIYQEVNNLRIVDDRMQQTPLTKEQRDLIVNVLERGKPPAKATAKKTVDKAGKGGEGKTRTRRSSNNATFEYIRKLLEVSGTTRFNLEDDRREELKGNAASAALSRPECFGEAWFDFDDNLQDDIVCQLVNEDSEADLIEWLKQRTGVDDARAKVISNARLPEGYGNLSRKALNLIVPELRRDVITYDKAVEAAGLGSHSALGFSVEGEEQLPVIDPATGKPKVNEETGEIRMVLRHLPYYGKALQRHVSFGTNKREDPEEKRYGKIANPTVHIGLNQVRKVVNALIDRYGNPAEVVVELARDLKQSKKQREEIQREQTANEKRNKRISEDIAGILGISPESVRRDDIKRWILWEELSRDAADRRCPYSGEQISAEMLLSDQVEVEHILPFSRTLDDGMNNKTVCIRLANRVKGNRTPYEARADFERQGWKYEDILRRAASMPNKRKAARFAEDGYKRWLHEDKDFIARALNDTRYLSRLAKSYLGLVTKSHVRVITGSLTAMLRRHLGLNLLLGDTGEKNRNDHRHHAVDACVIGVTDQGLLQRFASANARADEAGTEQLVKNFQPPWPTFRDQVERAIGNIWVSHKPDHGFEGAMLEDTAHGIGKNGKTIIPSRTSSKANISSVNMISEPGQEARHGVDAEGHPLPYKGYVGGSNYCIEIFRNGQGKWEGEVISTFRAYQIVREAMRRGASREEAVRKLRDPKFAQNGASLVTRLMIDDAVRMSQSNGEGGGREVTMRIVKIASSSGQIFMAPINEANVDARNRDKDDPFKYTSKYASSFQKSHGRKVTVSTLGIVRDPGYSG</sequence>
<evidence type="ECO:0000313" key="17">
    <source>
        <dbReference type="Proteomes" id="UP000270261"/>
    </source>
</evidence>
<keyword evidence="4 12" id="KW-0255">Endonuclease</keyword>
<accession>A0A3R8MSF3</accession>
<keyword evidence="17" id="KW-1185">Reference proteome</keyword>
<evidence type="ECO:0000256" key="9">
    <source>
        <dbReference type="ARBA" id="ARBA00023125"/>
    </source>
</evidence>
<name>A0A3R8MSF3_9BURK</name>
<gene>
    <name evidence="12 16" type="primary">cas9</name>
    <name evidence="16" type="ORF">EHV23_11730</name>
</gene>
<keyword evidence="5 12" id="KW-0378">Hydrolase</keyword>
<organism evidence="16 17">
    <name type="scientific">Lautropia dentalis</name>
    <dbReference type="NCBI Taxonomy" id="2490857"/>
    <lineage>
        <taxon>Bacteria</taxon>
        <taxon>Pseudomonadati</taxon>
        <taxon>Pseudomonadota</taxon>
        <taxon>Betaproteobacteria</taxon>
        <taxon>Burkholderiales</taxon>
        <taxon>Burkholderiaceae</taxon>
        <taxon>Lautropia</taxon>
    </lineage>
</organism>
<dbReference type="Pfam" id="PF18470">
    <property type="entry name" value="Cas9_a"/>
    <property type="match status" value="1"/>
</dbReference>
<dbReference type="HAMAP" id="MF_01480">
    <property type="entry name" value="Cas9"/>
    <property type="match status" value="1"/>
</dbReference>
<dbReference type="GO" id="GO:0051607">
    <property type="term" value="P:defense response to virus"/>
    <property type="evidence" value="ECO:0007669"/>
    <property type="project" value="UniProtKB-UniRule"/>
</dbReference>
<comment type="domain">
    <text evidence="12">Has 2 endonuclease domains. The discontinuous RuvC-like domain cleaves the target DNA noncomplementary to crRNA while the HNH nuclease domain cleaves the target DNA complementary to crRNA.</text>
</comment>
<comment type="subunit">
    <text evidence="11 12">Monomer. Binds crRNA and tracrRNA.</text>
</comment>
<evidence type="ECO:0000256" key="8">
    <source>
        <dbReference type="ARBA" id="ARBA00023118"/>
    </source>
</evidence>
<dbReference type="InterPro" id="IPR036397">
    <property type="entry name" value="RNaseH_sf"/>
</dbReference>
<evidence type="ECO:0000256" key="6">
    <source>
        <dbReference type="ARBA" id="ARBA00022842"/>
    </source>
</evidence>
<dbReference type="AlphaFoldDB" id="A0A3R8MSF3"/>
<keyword evidence="10" id="KW-0464">Manganese</keyword>
<dbReference type="Pfam" id="PF18541">
    <property type="entry name" value="RuvC_III"/>
    <property type="match status" value="1"/>
</dbReference>
<feature type="compositionally biased region" description="Basic and acidic residues" evidence="14">
    <location>
        <begin position="351"/>
        <end position="364"/>
    </location>
</feature>
<evidence type="ECO:0000256" key="2">
    <source>
        <dbReference type="ARBA" id="ARBA00022722"/>
    </source>
</evidence>
<feature type="active site" description="Proton acceptor for HNH nuclease domain" evidence="12">
    <location>
        <position position="692"/>
    </location>
</feature>
<dbReference type="GO" id="GO:0016787">
    <property type="term" value="F:hydrolase activity"/>
    <property type="evidence" value="ECO:0007669"/>
    <property type="project" value="UniProtKB-KW"/>
</dbReference>
<keyword evidence="3" id="KW-0479">Metal-binding</keyword>
<comment type="function">
    <text evidence="12">CRISPR (clustered regularly interspaced short palindromic repeat) is an adaptive immune system that provides protection against mobile genetic elements (viruses, transposable elements and conjugative plasmids). CRISPR clusters contain spacers, sequences complementary to antecedent mobile elements, and target invading nucleic acids. CRISPR clusters are transcribed and processed into CRISPR RNA (crRNA). In type II CRISPR systems correct processing of pre-crRNA requires a trans-encoded small RNA (tracrRNA), endogenous ribonuclease 3 (rnc) and this protein. The tracrRNA serves as a guide for ribonuclease 3-aided processing of pre-crRNA. Subsequently Cas9/crRNA/tracrRNA endonucleolytically cleaves linear or circular dsDNA target complementary to the spacer; Cas9 is inactive in the absence of the 2 guide RNAs (gRNA). Cas9 recognizes the protospacer adjacent motif (PAM) in the CRISPR repeat sequences to help distinguish self versus nonself, as targets within the bacterial CRISPR locus do not have PAMs. PAM recognition is also required for catalytic activity.</text>
</comment>
<dbReference type="InterPro" id="IPR003615">
    <property type="entry name" value="HNH_nuc"/>
</dbReference>
<feature type="active site" description="For RuvC-like nuclease domain" evidence="12">
    <location>
        <position position="25"/>
    </location>
</feature>
<keyword evidence="6" id="KW-0460">Magnesium</keyword>
<dbReference type="EMBL" id="RRUE01000002">
    <property type="protein sequence ID" value="RRN44045.1"/>
    <property type="molecule type" value="Genomic_DNA"/>
</dbReference>
<dbReference type="NCBIfam" id="TIGR01865">
    <property type="entry name" value="cas_Csn1"/>
    <property type="match status" value="1"/>
</dbReference>
<proteinExistence type="inferred from homology"/>
<keyword evidence="9 12" id="KW-0238">DNA-binding</keyword>
<comment type="caution">
    <text evidence="16">The sequence shown here is derived from an EMBL/GenBank/DDBJ whole genome shotgun (WGS) entry which is preliminary data.</text>
</comment>
<dbReference type="EC" id="3.1.-.-" evidence="12"/>
<evidence type="ECO:0000256" key="5">
    <source>
        <dbReference type="ARBA" id="ARBA00022801"/>
    </source>
</evidence>
<evidence type="ECO:0000256" key="14">
    <source>
        <dbReference type="SAM" id="MobiDB-lite"/>
    </source>
</evidence>
<evidence type="ECO:0000256" key="7">
    <source>
        <dbReference type="ARBA" id="ARBA00022884"/>
    </source>
</evidence>
<keyword evidence="13" id="KW-0175">Coiled coil</keyword>
<dbReference type="Gene3D" id="1.10.30.50">
    <property type="match status" value="1"/>
</dbReference>
<protein>
    <recommendedName>
        <fullName evidence="12">CRISPR-associated endonuclease Cas9</fullName>
        <ecNumber evidence="12">3.1.-.-</ecNumber>
    </recommendedName>
</protein>
<dbReference type="InterPro" id="IPR041383">
    <property type="entry name" value="RuvC_III"/>
</dbReference>
<dbReference type="GO" id="GO:0003677">
    <property type="term" value="F:DNA binding"/>
    <property type="evidence" value="ECO:0007669"/>
    <property type="project" value="UniProtKB-UniRule"/>
</dbReference>
<evidence type="ECO:0000256" key="3">
    <source>
        <dbReference type="ARBA" id="ARBA00022723"/>
    </source>
</evidence>
<evidence type="ECO:0000256" key="1">
    <source>
        <dbReference type="ARBA" id="ARBA00001946"/>
    </source>
</evidence>
<dbReference type="PROSITE" id="PS51749">
    <property type="entry name" value="HNH_CAS9"/>
    <property type="match status" value="1"/>
</dbReference>
<dbReference type="InterPro" id="IPR033114">
    <property type="entry name" value="HNH_CAS9"/>
</dbReference>
<dbReference type="GO" id="GO:0043571">
    <property type="term" value="P:maintenance of CRISPR repeat elements"/>
    <property type="evidence" value="ECO:0007669"/>
    <property type="project" value="UniProtKB-UniRule"/>
</dbReference>
<feature type="coiled-coil region" evidence="13">
    <location>
        <begin position="602"/>
        <end position="629"/>
    </location>
</feature>
<dbReference type="Pfam" id="PF13395">
    <property type="entry name" value="HNH_4"/>
    <property type="match status" value="1"/>
</dbReference>
<comment type="caution">
    <text evidence="12">Lacks conserved residue(s) required for the propagation of feature annotation.</text>
</comment>
<evidence type="ECO:0000256" key="4">
    <source>
        <dbReference type="ARBA" id="ARBA00022759"/>
    </source>
</evidence>
<dbReference type="Gene3D" id="3.30.420.10">
    <property type="entry name" value="Ribonuclease H-like superfamily/Ribonuclease H"/>
    <property type="match status" value="3"/>
</dbReference>
<comment type="cofactor">
    <cofactor evidence="1">
        <name>Mg(2+)</name>
        <dbReference type="ChEBI" id="CHEBI:18420"/>
    </cofactor>
</comment>
<dbReference type="GO" id="GO:0004519">
    <property type="term" value="F:endonuclease activity"/>
    <property type="evidence" value="ECO:0007669"/>
    <property type="project" value="UniProtKB-UniRule"/>
</dbReference>
<reference evidence="16 17" key="1">
    <citation type="submission" date="2018-11" db="EMBL/GenBank/DDBJ databases">
        <title>Genome sequencing of Lautropia sp. KCOM 2505 (= ChDC F240).</title>
        <authorList>
            <person name="Kook J.-K."/>
            <person name="Park S.-N."/>
            <person name="Lim Y.K."/>
        </authorList>
    </citation>
    <scope>NUCLEOTIDE SEQUENCE [LARGE SCALE GENOMIC DNA]</scope>
    <source>
        <strain evidence="16 17">KCOM 2505</strain>
    </source>
</reference>
<keyword evidence="7 12" id="KW-0694">RNA-binding</keyword>
<dbReference type="InterPro" id="IPR028629">
    <property type="entry name" value="Cas9"/>
</dbReference>
<dbReference type="GO" id="GO:0003723">
    <property type="term" value="F:RNA binding"/>
    <property type="evidence" value="ECO:0007669"/>
    <property type="project" value="UniProtKB-UniRule"/>
</dbReference>
<feature type="domain" description="HNH Cas9-type" evidence="15">
    <location>
        <begin position="612"/>
        <end position="776"/>
    </location>
</feature>
<keyword evidence="2 12" id="KW-0540">Nuclease</keyword>
<comment type="similarity">
    <text evidence="12">Belongs to the CRISPR-associated Cas9 family.</text>
</comment>
<dbReference type="InterPro" id="IPR040619">
    <property type="entry name" value="Cas9_alpha-helical_lobe"/>
</dbReference>
<evidence type="ECO:0000313" key="16">
    <source>
        <dbReference type="EMBL" id="RRN44045.1"/>
    </source>
</evidence>